<feature type="domain" description="Sulfatase N-terminal" evidence="8">
    <location>
        <begin position="95"/>
        <end position="437"/>
    </location>
</feature>
<evidence type="ECO:0000313" key="10">
    <source>
        <dbReference type="Proteomes" id="UP001208570"/>
    </source>
</evidence>
<dbReference type="EMBL" id="JAODUP010001172">
    <property type="protein sequence ID" value="KAK2141054.1"/>
    <property type="molecule type" value="Genomic_DNA"/>
</dbReference>
<organism evidence="9 10">
    <name type="scientific">Paralvinella palmiformis</name>
    <dbReference type="NCBI Taxonomy" id="53620"/>
    <lineage>
        <taxon>Eukaryota</taxon>
        <taxon>Metazoa</taxon>
        <taxon>Spiralia</taxon>
        <taxon>Lophotrochozoa</taxon>
        <taxon>Annelida</taxon>
        <taxon>Polychaeta</taxon>
        <taxon>Sedentaria</taxon>
        <taxon>Canalipalpata</taxon>
        <taxon>Terebellida</taxon>
        <taxon>Terebelliformia</taxon>
        <taxon>Alvinellidae</taxon>
        <taxon>Paralvinella</taxon>
    </lineage>
</organism>
<dbReference type="Proteomes" id="UP001208570">
    <property type="component" value="Unassembled WGS sequence"/>
</dbReference>
<comment type="caution">
    <text evidence="9">The sequence shown here is derived from an EMBL/GenBank/DDBJ whole genome shotgun (WGS) entry which is preliminary data.</text>
</comment>
<dbReference type="PANTHER" id="PTHR45953">
    <property type="entry name" value="IDURONATE 2-SULFATASE"/>
    <property type="match status" value="1"/>
</dbReference>
<keyword evidence="4" id="KW-0732">Signal</keyword>
<feature type="transmembrane region" description="Helical" evidence="7">
    <location>
        <begin position="6"/>
        <end position="30"/>
    </location>
</feature>
<evidence type="ECO:0000256" key="2">
    <source>
        <dbReference type="ARBA" id="ARBA00008779"/>
    </source>
</evidence>
<dbReference type="Gene3D" id="3.40.720.10">
    <property type="entry name" value="Alkaline Phosphatase, subunit A"/>
    <property type="match status" value="1"/>
</dbReference>
<dbReference type="InterPro" id="IPR017850">
    <property type="entry name" value="Alkaline_phosphatase_core_sf"/>
</dbReference>
<keyword evidence="3" id="KW-0479">Metal-binding</keyword>
<name>A0AAD9MS56_9ANNE</name>
<accession>A0AAD9MS56</accession>
<keyword evidence="6" id="KW-0106">Calcium</keyword>
<dbReference type="Pfam" id="PF00884">
    <property type="entry name" value="Sulfatase"/>
    <property type="match status" value="1"/>
</dbReference>
<comment type="cofactor">
    <cofactor evidence="1">
        <name>Ca(2+)</name>
        <dbReference type="ChEBI" id="CHEBI:29108"/>
    </cofactor>
</comment>
<evidence type="ECO:0000313" key="9">
    <source>
        <dbReference type="EMBL" id="KAK2141054.1"/>
    </source>
</evidence>
<dbReference type="GO" id="GO:0004423">
    <property type="term" value="F:iduronate-2-sulfatase activity"/>
    <property type="evidence" value="ECO:0007669"/>
    <property type="project" value="InterPro"/>
</dbReference>
<reference evidence="9" key="1">
    <citation type="journal article" date="2023" name="Mol. Biol. Evol.">
        <title>Third-Generation Sequencing Reveals the Adaptive Role of the Epigenome in Three Deep-Sea Polychaetes.</title>
        <authorList>
            <person name="Perez M."/>
            <person name="Aroh O."/>
            <person name="Sun Y."/>
            <person name="Lan Y."/>
            <person name="Juniper S.K."/>
            <person name="Young C.R."/>
            <person name="Angers B."/>
            <person name="Qian P.Y."/>
        </authorList>
    </citation>
    <scope>NUCLEOTIDE SEQUENCE</scope>
    <source>
        <strain evidence="9">P08H-3</strain>
    </source>
</reference>
<dbReference type="GO" id="GO:0005737">
    <property type="term" value="C:cytoplasm"/>
    <property type="evidence" value="ECO:0007669"/>
    <property type="project" value="TreeGrafter"/>
</dbReference>
<comment type="similarity">
    <text evidence="2">Belongs to the sulfatase family.</text>
</comment>
<evidence type="ECO:0000256" key="5">
    <source>
        <dbReference type="ARBA" id="ARBA00022801"/>
    </source>
</evidence>
<dbReference type="InterPro" id="IPR000917">
    <property type="entry name" value="Sulfatase_N"/>
</dbReference>
<dbReference type="PANTHER" id="PTHR45953:SF1">
    <property type="entry name" value="IDURONATE 2-SULFATASE"/>
    <property type="match status" value="1"/>
</dbReference>
<evidence type="ECO:0000256" key="7">
    <source>
        <dbReference type="SAM" id="Phobius"/>
    </source>
</evidence>
<evidence type="ECO:0000259" key="8">
    <source>
        <dbReference type="Pfam" id="PF00884"/>
    </source>
</evidence>
<evidence type="ECO:0000256" key="4">
    <source>
        <dbReference type="ARBA" id="ARBA00022729"/>
    </source>
</evidence>
<protein>
    <recommendedName>
        <fullName evidence="8">Sulfatase N-terminal domain-containing protein</fullName>
    </recommendedName>
</protein>
<evidence type="ECO:0000256" key="1">
    <source>
        <dbReference type="ARBA" id="ARBA00001913"/>
    </source>
</evidence>
<dbReference type="SUPFAM" id="SSF53649">
    <property type="entry name" value="Alkaline phosphatase-like"/>
    <property type="match status" value="1"/>
</dbReference>
<keyword evidence="7" id="KW-0812">Transmembrane</keyword>
<evidence type="ECO:0000256" key="6">
    <source>
        <dbReference type="ARBA" id="ARBA00022837"/>
    </source>
</evidence>
<dbReference type="InterPro" id="IPR035874">
    <property type="entry name" value="IDS"/>
</dbReference>
<dbReference type="GO" id="GO:0046872">
    <property type="term" value="F:metal ion binding"/>
    <property type="evidence" value="ECO:0007669"/>
    <property type="project" value="UniProtKB-KW"/>
</dbReference>
<keyword evidence="10" id="KW-1185">Reference proteome</keyword>
<proteinExistence type="inferred from homology"/>
<keyword evidence="7" id="KW-0472">Membrane</keyword>
<dbReference type="AlphaFoldDB" id="A0AAD9MS56"/>
<sequence length="445" mass="49870">MARNSISLLGLYLVAGISSVVMVTVFMLVLHQHPSSDELSGAVFRADSGSVLDIGSGETERDLNDIGTTLLTTVDDQVTQSSLAARSRKPSTRYNVLFMITDDMRTQIGCYADDANPLTHPRLLTPNLDRLASESLLLKKAYTQFTLCGPSRTSILTGRRPDTNRIFDNRQYWRSLGGNFTTMPQYFKENGYRVVGIGKVFHRDVSSGDNDPFSWSEPIFMANHTENHYLNGKAGWRPVTKEAEKRVPLMDDVAVAEAKRYLSDFADDAKSGKRPFFLGFGFKKPHSSYVCPERFYDLYPLETEDQFLDDLSWQTIRLKRTRNLENITILDDGQAEIPHETLRHLRRGYFACVSYVDHLVGELMRTLSDLDLADSTVVSFMADHGYHFGENGKFGKQTLHETATHVPMMVRIPGSTDSGLVSESVVESLDLFPTLVDGGRPAARS</sequence>
<keyword evidence="5" id="KW-0378">Hydrolase</keyword>
<keyword evidence="7" id="KW-1133">Transmembrane helix</keyword>
<dbReference type="CDD" id="cd16030">
    <property type="entry name" value="iduronate-2-sulfatase"/>
    <property type="match status" value="1"/>
</dbReference>
<gene>
    <name evidence="9" type="ORF">LSH36_1170g00095</name>
</gene>
<evidence type="ECO:0000256" key="3">
    <source>
        <dbReference type="ARBA" id="ARBA00022723"/>
    </source>
</evidence>